<keyword evidence="1" id="KW-0472">Membrane</keyword>
<protein>
    <submittedName>
        <fullName evidence="4">EAL domain-containing protein</fullName>
    </submittedName>
</protein>
<feature type="domain" description="GGDEF" evidence="3">
    <location>
        <begin position="422"/>
        <end position="555"/>
    </location>
</feature>
<feature type="transmembrane region" description="Helical" evidence="1">
    <location>
        <begin position="314"/>
        <end position="332"/>
    </location>
</feature>
<dbReference type="SUPFAM" id="SSF141868">
    <property type="entry name" value="EAL domain-like"/>
    <property type="match status" value="1"/>
</dbReference>
<keyword evidence="1" id="KW-0812">Transmembrane</keyword>
<feature type="transmembrane region" description="Helical" evidence="1">
    <location>
        <begin position="257"/>
        <end position="275"/>
    </location>
</feature>
<reference evidence="4 5" key="1">
    <citation type="submission" date="2019-04" db="EMBL/GenBank/DDBJ databases">
        <title>Microbes associate with the intestines of laboratory mice.</title>
        <authorList>
            <person name="Navarre W."/>
            <person name="Wong E."/>
            <person name="Huang K.C."/>
            <person name="Tropini C."/>
            <person name="Ng K."/>
            <person name="Yu B."/>
        </authorList>
    </citation>
    <scope>NUCLEOTIDE SEQUENCE [LARGE SCALE GENOMIC DNA]</scope>
    <source>
        <strain evidence="4 5">NM83_B4-11</strain>
    </source>
</reference>
<keyword evidence="5" id="KW-1185">Reference proteome</keyword>
<name>A0ABY2QGB0_9SPHN</name>
<dbReference type="CDD" id="cd01949">
    <property type="entry name" value="GGDEF"/>
    <property type="match status" value="1"/>
</dbReference>
<dbReference type="SMART" id="SM00052">
    <property type="entry name" value="EAL"/>
    <property type="match status" value="1"/>
</dbReference>
<dbReference type="SUPFAM" id="SSF55073">
    <property type="entry name" value="Nucleotide cyclase"/>
    <property type="match status" value="1"/>
</dbReference>
<keyword evidence="1" id="KW-1133">Transmembrane helix</keyword>
<dbReference type="InterPro" id="IPR011623">
    <property type="entry name" value="7TMR_DISM_rcpt_extracell_dom1"/>
</dbReference>
<dbReference type="PROSITE" id="PS50883">
    <property type="entry name" value="EAL"/>
    <property type="match status" value="1"/>
</dbReference>
<dbReference type="InterPro" id="IPR035919">
    <property type="entry name" value="EAL_sf"/>
</dbReference>
<evidence type="ECO:0000313" key="5">
    <source>
        <dbReference type="Proteomes" id="UP000308038"/>
    </source>
</evidence>
<organism evidence="4 5">
    <name type="scientific">Sphingomonas olei</name>
    <dbReference type="NCBI Taxonomy" id="1886787"/>
    <lineage>
        <taxon>Bacteria</taxon>
        <taxon>Pseudomonadati</taxon>
        <taxon>Pseudomonadota</taxon>
        <taxon>Alphaproteobacteria</taxon>
        <taxon>Sphingomonadales</taxon>
        <taxon>Sphingomonadaceae</taxon>
        <taxon>Sphingomonas</taxon>
    </lineage>
</organism>
<evidence type="ECO:0000313" key="4">
    <source>
        <dbReference type="EMBL" id="THG39471.1"/>
    </source>
</evidence>
<evidence type="ECO:0000256" key="1">
    <source>
        <dbReference type="SAM" id="Phobius"/>
    </source>
</evidence>
<dbReference type="InterPro" id="IPR000160">
    <property type="entry name" value="GGDEF_dom"/>
</dbReference>
<dbReference type="CDD" id="cd01948">
    <property type="entry name" value="EAL"/>
    <property type="match status" value="1"/>
</dbReference>
<proteinExistence type="predicted"/>
<feature type="domain" description="EAL" evidence="2">
    <location>
        <begin position="564"/>
        <end position="817"/>
    </location>
</feature>
<dbReference type="PROSITE" id="PS50887">
    <property type="entry name" value="GGDEF"/>
    <property type="match status" value="1"/>
</dbReference>
<dbReference type="Pfam" id="PF00990">
    <property type="entry name" value="GGDEF"/>
    <property type="match status" value="1"/>
</dbReference>
<feature type="transmembrane region" description="Helical" evidence="1">
    <location>
        <begin position="224"/>
        <end position="245"/>
    </location>
</feature>
<comment type="caution">
    <text evidence="4">The sequence shown here is derived from an EMBL/GenBank/DDBJ whole genome shotgun (WGS) entry which is preliminary data.</text>
</comment>
<dbReference type="PANTHER" id="PTHR33121">
    <property type="entry name" value="CYCLIC DI-GMP PHOSPHODIESTERASE PDEF"/>
    <property type="match status" value="1"/>
</dbReference>
<feature type="transmembrane region" description="Helical" evidence="1">
    <location>
        <begin position="160"/>
        <end position="181"/>
    </location>
</feature>
<dbReference type="Gene3D" id="3.30.70.270">
    <property type="match status" value="1"/>
</dbReference>
<dbReference type="Pfam" id="PF07695">
    <property type="entry name" value="7TMR-DISM_7TM"/>
    <property type="match status" value="1"/>
</dbReference>
<dbReference type="Gene3D" id="3.20.20.450">
    <property type="entry name" value="EAL domain"/>
    <property type="match status" value="1"/>
</dbReference>
<feature type="transmembrane region" description="Helical" evidence="1">
    <location>
        <begin position="193"/>
        <end position="218"/>
    </location>
</feature>
<evidence type="ECO:0000259" key="2">
    <source>
        <dbReference type="PROSITE" id="PS50883"/>
    </source>
</evidence>
<dbReference type="InterPro" id="IPR050706">
    <property type="entry name" value="Cyclic-di-GMP_PDE-like"/>
</dbReference>
<dbReference type="Pfam" id="PF00563">
    <property type="entry name" value="EAL"/>
    <property type="match status" value="1"/>
</dbReference>
<sequence>MLLLVASLLPQGAAATKIDLLRTACVTSLPDGTTPQDIAAAPYACGDRADTRQHEWIWLRLDHKLLNGLAPGWHLLVDQTRFDKISVLVVDRHSTRRSTWSAGELGENWAAGGLLSFPVASAGSDTRALYLGFRKLDTLSLMRKVVAVSPDTAFRDDARWLILMGLFTGALLSALLYNAVIHAGQRYAFQRWYLLWLTAALAYGLTWTNMAAFVFPWLVGPTAVRLDFTLVGLMVAAGNMFFFAVIERGMLPRPLVVAGRSLALAGAVLGPLAAADMLLPPIITDRLLNYAIAATGVTVALSCWIAVRRGSRVVWFYMVGWGPVICVFLARLARNLGFAPQNDFVDMATFAALAFEGLILSLAIADRFRMLRQELELSRQRREIVQAEANALRTAARTDFLTGLANRAAFKDEAEELIFAGTPFTLFLIDVDYLKHTNDRVGHAGGDILLREIARLLSTGVAQVPGAQVARIGGDEFVILCPGGEACETVLARAIAGMQGAPWHFMGEERTISLSVGSARYPEDATTLDLLYQNADLALYNAKRLGRMRYYRYDPLQRALRDLQVEFSNDAHRALERGEFALHMQPIVTLSSGAVCGYEALLRWDHPEYGMITPERFGDVLVAERIGLLIQERVLDLALAWIRRHGPSIGTLSVNFTAAQLVGRRAADRVLERLRYHDVSPSLLCIEVTEGVMLDRGADSILANLRTLHEAGIAIALDDFGTGYASLVHLRQMPVDRIKIDRSFIASIDEREGGTLAIVRAIIGMGRGLGKVVVAEGIETEAQAHRLRLLGCHVGQGYYYARPAPDPVPQQRALAAMACPTIKIAAVEA</sequence>
<dbReference type="PANTHER" id="PTHR33121:SF70">
    <property type="entry name" value="SIGNALING PROTEIN YKOW"/>
    <property type="match status" value="1"/>
</dbReference>
<dbReference type="SMART" id="SM00267">
    <property type="entry name" value="GGDEF"/>
    <property type="match status" value="1"/>
</dbReference>
<dbReference type="InterPro" id="IPR029787">
    <property type="entry name" value="Nucleotide_cyclase"/>
</dbReference>
<evidence type="ECO:0000259" key="3">
    <source>
        <dbReference type="PROSITE" id="PS50887"/>
    </source>
</evidence>
<dbReference type="Proteomes" id="UP000308038">
    <property type="component" value="Unassembled WGS sequence"/>
</dbReference>
<accession>A0ABY2QGB0</accession>
<feature type="transmembrane region" description="Helical" evidence="1">
    <location>
        <begin position="287"/>
        <end position="307"/>
    </location>
</feature>
<dbReference type="EMBL" id="SSTI01000008">
    <property type="protein sequence ID" value="THG39471.1"/>
    <property type="molecule type" value="Genomic_DNA"/>
</dbReference>
<dbReference type="NCBIfam" id="TIGR00254">
    <property type="entry name" value="GGDEF"/>
    <property type="match status" value="1"/>
</dbReference>
<dbReference type="InterPro" id="IPR001633">
    <property type="entry name" value="EAL_dom"/>
</dbReference>
<gene>
    <name evidence="4" type="ORF">E5988_11495</name>
</gene>
<dbReference type="InterPro" id="IPR043128">
    <property type="entry name" value="Rev_trsase/Diguanyl_cyclase"/>
</dbReference>
<feature type="transmembrane region" description="Helical" evidence="1">
    <location>
        <begin position="344"/>
        <end position="365"/>
    </location>
</feature>